<dbReference type="AlphaFoldDB" id="A0A820R526"/>
<evidence type="ECO:0000313" key="2">
    <source>
        <dbReference type="Proteomes" id="UP000663881"/>
    </source>
</evidence>
<accession>A0A820R526</accession>
<feature type="non-terminal residue" evidence="1">
    <location>
        <position position="132"/>
    </location>
</feature>
<name>A0A820R526_9BILA</name>
<comment type="caution">
    <text evidence="1">The sequence shown here is derived from an EMBL/GenBank/DDBJ whole genome shotgun (WGS) entry which is preliminary data.</text>
</comment>
<organism evidence="1 2">
    <name type="scientific">Adineta steineri</name>
    <dbReference type="NCBI Taxonomy" id="433720"/>
    <lineage>
        <taxon>Eukaryota</taxon>
        <taxon>Metazoa</taxon>
        <taxon>Spiralia</taxon>
        <taxon>Gnathifera</taxon>
        <taxon>Rotifera</taxon>
        <taxon>Eurotatoria</taxon>
        <taxon>Bdelloidea</taxon>
        <taxon>Adinetida</taxon>
        <taxon>Adinetidae</taxon>
        <taxon>Adineta</taxon>
    </lineage>
</organism>
<gene>
    <name evidence="1" type="ORF">OKA104_LOCUS53045</name>
</gene>
<dbReference type="Proteomes" id="UP000663881">
    <property type="component" value="Unassembled WGS sequence"/>
</dbReference>
<proteinExistence type="predicted"/>
<sequence>MGSKLSRLTLYDHQLMIARTKQIYLYLSNVSSLHLINIIEIKENNDNDLSYFLTKQLKKLTIQFISEHHIEAQAYICEQFIFNKESTNLTDCHLLNNYGIHLRRLNLFPNNSIQEMTVQLKYLTDLHVLFDN</sequence>
<evidence type="ECO:0000313" key="1">
    <source>
        <dbReference type="EMBL" id="CAF4430418.1"/>
    </source>
</evidence>
<protein>
    <submittedName>
        <fullName evidence="1">Uncharacterized protein</fullName>
    </submittedName>
</protein>
<reference evidence="1" key="1">
    <citation type="submission" date="2021-02" db="EMBL/GenBank/DDBJ databases">
        <authorList>
            <person name="Nowell W R."/>
        </authorList>
    </citation>
    <scope>NUCLEOTIDE SEQUENCE</scope>
</reference>
<dbReference type="EMBL" id="CAJOAY010032139">
    <property type="protein sequence ID" value="CAF4430418.1"/>
    <property type="molecule type" value="Genomic_DNA"/>
</dbReference>